<dbReference type="Proteomes" id="UP000712281">
    <property type="component" value="Unassembled WGS sequence"/>
</dbReference>
<protein>
    <submittedName>
        <fullName evidence="1">Uncharacterized protein</fullName>
    </submittedName>
</protein>
<dbReference type="AlphaFoldDB" id="A0A8S9JKX2"/>
<dbReference type="EMBL" id="QGKW02001660">
    <property type="protein sequence ID" value="KAF2582163.1"/>
    <property type="molecule type" value="Genomic_DNA"/>
</dbReference>
<comment type="caution">
    <text evidence="1">The sequence shown here is derived from an EMBL/GenBank/DDBJ whole genome shotgun (WGS) entry which is preliminary data.</text>
</comment>
<organism evidence="1 2">
    <name type="scientific">Brassica cretica</name>
    <name type="common">Mustard</name>
    <dbReference type="NCBI Taxonomy" id="69181"/>
    <lineage>
        <taxon>Eukaryota</taxon>
        <taxon>Viridiplantae</taxon>
        <taxon>Streptophyta</taxon>
        <taxon>Embryophyta</taxon>
        <taxon>Tracheophyta</taxon>
        <taxon>Spermatophyta</taxon>
        <taxon>Magnoliopsida</taxon>
        <taxon>eudicotyledons</taxon>
        <taxon>Gunneridae</taxon>
        <taxon>Pentapetalae</taxon>
        <taxon>rosids</taxon>
        <taxon>malvids</taxon>
        <taxon>Brassicales</taxon>
        <taxon>Brassicaceae</taxon>
        <taxon>Brassiceae</taxon>
        <taxon>Brassica</taxon>
    </lineage>
</organism>
<sequence>MEQHEIESFLKDRKDLEDKSNLNTRTGYMMFVTTRNNFHAPVKWLVFFETSKCNLFSALKERDSSLCNLELVSSNVSSGFADKLKKKDDEIAQA</sequence>
<reference evidence="1" key="1">
    <citation type="submission" date="2019-12" db="EMBL/GenBank/DDBJ databases">
        <title>Genome sequencing and annotation of Brassica cretica.</title>
        <authorList>
            <person name="Studholme D.J."/>
            <person name="Sarris P.F."/>
        </authorList>
    </citation>
    <scope>NUCLEOTIDE SEQUENCE</scope>
    <source>
        <strain evidence="1">PFS-001/15</strain>
        <tissue evidence="1">Leaf</tissue>
    </source>
</reference>
<accession>A0A8S9JKX2</accession>
<name>A0A8S9JKX2_BRACR</name>
<evidence type="ECO:0000313" key="2">
    <source>
        <dbReference type="Proteomes" id="UP000712281"/>
    </source>
</evidence>
<evidence type="ECO:0000313" key="1">
    <source>
        <dbReference type="EMBL" id="KAF2582163.1"/>
    </source>
</evidence>
<gene>
    <name evidence="1" type="ORF">F2Q68_00006811</name>
</gene>
<proteinExistence type="predicted"/>